<feature type="domain" description="RING-type" evidence="8">
    <location>
        <begin position="74"/>
        <end position="146"/>
    </location>
</feature>
<dbReference type="Gramene" id="ERN05225">
    <property type="protein sequence ID" value="ERN05225"/>
    <property type="gene ID" value="AMTR_s00007p00069060"/>
</dbReference>
<dbReference type="GO" id="GO:0003700">
    <property type="term" value="F:DNA-binding transcription factor activity"/>
    <property type="evidence" value="ECO:0007669"/>
    <property type="project" value="InterPro"/>
</dbReference>
<evidence type="ECO:0000313" key="10">
    <source>
        <dbReference type="Proteomes" id="UP000017836"/>
    </source>
</evidence>
<dbReference type="CDD" id="cd16697">
    <property type="entry name" value="RING-CH-C4HC3_NFXL1"/>
    <property type="match status" value="1"/>
</dbReference>
<proteinExistence type="inferred from homology"/>
<keyword evidence="3" id="KW-0677">Repeat</keyword>
<evidence type="ECO:0000313" key="9">
    <source>
        <dbReference type="EMBL" id="ERN05225.1"/>
    </source>
</evidence>
<dbReference type="PROSITE" id="PS50089">
    <property type="entry name" value="ZF_RING_2"/>
    <property type="match status" value="1"/>
</dbReference>
<dbReference type="EMBL" id="KI394011">
    <property type="protein sequence ID" value="ERN05225.1"/>
    <property type="molecule type" value="Genomic_DNA"/>
</dbReference>
<dbReference type="GO" id="GO:0008270">
    <property type="term" value="F:zinc ion binding"/>
    <property type="evidence" value="ECO:0007669"/>
    <property type="project" value="UniProtKB-KW"/>
</dbReference>
<evidence type="ECO:0000259" key="8">
    <source>
        <dbReference type="PROSITE" id="PS50089"/>
    </source>
</evidence>
<evidence type="ECO:0000256" key="3">
    <source>
        <dbReference type="ARBA" id="ARBA00022737"/>
    </source>
</evidence>
<dbReference type="InterPro" id="IPR000967">
    <property type="entry name" value="Znf_NFX1"/>
</dbReference>
<evidence type="ECO:0000256" key="1">
    <source>
        <dbReference type="ARBA" id="ARBA00007269"/>
    </source>
</evidence>
<dbReference type="PANTHER" id="PTHR12360">
    <property type="entry name" value="NUCLEAR TRANSCRIPTION FACTOR, X-BOX BINDING 1 NFX1"/>
    <property type="match status" value="1"/>
</dbReference>
<dbReference type="Proteomes" id="UP000017836">
    <property type="component" value="Unassembled WGS sequence"/>
</dbReference>
<keyword evidence="5" id="KW-0862">Zinc</keyword>
<sequence>MAFSTAHPLSSSSSSEDDDDSNYNGIRKPKLKASTMEDDPIFRPYLQIHGTSPSHSLSKIQAFLLASRSGALACLICLEKVRHSHPIWACKLGCYAIFHLPCIQNWARQSSNLVVERAMVRLSRDHFPEAAAFALENANWHCPKCRIEYPKILIPHTYVCYCGKLENPTPDPWIVSHSCGEFCNLPLKGNCGHECLLLCHPGPCPPCPRLIESPCFCGSNLEVRRCSAKDFSCNKPCSKLLACGLHQCQENCHNGSCTPCQKKGIHQCMCGKVKEERACSDKIFRCENPCGRELDCKKHVCSKGCHSGSCGVCELQGKMTCPCGNKEYKGIACDALVPSCGATCERMLNCGFHRCPERCHHGPCVDTCRIVMTKSCRCGSLRKQASCCQELFHAIKVWFVRENVKLNEIVGGMPVNGGVVMGTVHPAQRYVTGSFDVETINAPHAATEVLVLPAL</sequence>
<dbReference type="HOGENOM" id="CLU_041361_0_0_1"/>
<keyword evidence="10" id="KW-1185">Reference proteome</keyword>
<accession>W1PDV3</accession>
<evidence type="ECO:0000256" key="2">
    <source>
        <dbReference type="ARBA" id="ARBA00022723"/>
    </source>
</evidence>
<feature type="region of interest" description="Disordered" evidence="7">
    <location>
        <begin position="1"/>
        <end position="29"/>
    </location>
</feature>
<dbReference type="GO" id="GO:0005634">
    <property type="term" value="C:nucleus"/>
    <property type="evidence" value="ECO:0007669"/>
    <property type="project" value="InterPro"/>
</dbReference>
<dbReference type="eggNOG" id="KOG1952">
    <property type="taxonomic scope" value="Eukaryota"/>
</dbReference>
<keyword evidence="2" id="KW-0479">Metal-binding</keyword>
<dbReference type="Pfam" id="PF01422">
    <property type="entry name" value="zf-NF-X1"/>
    <property type="match status" value="4"/>
</dbReference>
<comment type="similarity">
    <text evidence="1">Belongs to the NFX1 family.</text>
</comment>
<dbReference type="STRING" id="13333.W1PDV3"/>
<name>W1PDV3_AMBTC</name>
<dbReference type="InterPro" id="IPR034078">
    <property type="entry name" value="NFX1_fam"/>
</dbReference>
<dbReference type="OMA" id="LENSSWH"/>
<gene>
    <name evidence="9" type="ORF">AMTR_s00007p00069060</name>
</gene>
<dbReference type="SMART" id="SM00438">
    <property type="entry name" value="ZnF_NFX"/>
    <property type="match status" value="4"/>
</dbReference>
<dbReference type="AlphaFoldDB" id="W1PDV3"/>
<dbReference type="SUPFAM" id="SSF57850">
    <property type="entry name" value="RING/U-box"/>
    <property type="match status" value="1"/>
</dbReference>
<dbReference type="PANTHER" id="PTHR12360:SF1">
    <property type="entry name" value="NF-X1-TYPE ZINC FINGER PROTEIN NFXL1"/>
    <property type="match status" value="1"/>
</dbReference>
<protein>
    <recommendedName>
        <fullName evidence="8">RING-type domain-containing protein</fullName>
    </recommendedName>
</protein>
<organism evidence="9 10">
    <name type="scientific">Amborella trichopoda</name>
    <dbReference type="NCBI Taxonomy" id="13333"/>
    <lineage>
        <taxon>Eukaryota</taxon>
        <taxon>Viridiplantae</taxon>
        <taxon>Streptophyta</taxon>
        <taxon>Embryophyta</taxon>
        <taxon>Tracheophyta</taxon>
        <taxon>Spermatophyta</taxon>
        <taxon>Magnoliopsida</taxon>
        <taxon>Amborellales</taxon>
        <taxon>Amborellaceae</taxon>
        <taxon>Amborella</taxon>
    </lineage>
</organism>
<keyword evidence="4 6" id="KW-0863">Zinc-finger</keyword>
<evidence type="ECO:0000256" key="6">
    <source>
        <dbReference type="PROSITE-ProRule" id="PRU00175"/>
    </source>
</evidence>
<reference evidence="10" key="1">
    <citation type="journal article" date="2013" name="Science">
        <title>The Amborella genome and the evolution of flowering plants.</title>
        <authorList>
            <consortium name="Amborella Genome Project"/>
        </authorList>
    </citation>
    <scope>NUCLEOTIDE SEQUENCE [LARGE SCALE GENOMIC DNA]</scope>
</reference>
<dbReference type="CDD" id="cd06008">
    <property type="entry name" value="NF-X1-zinc-finger"/>
    <property type="match status" value="3"/>
</dbReference>
<dbReference type="InterPro" id="IPR001841">
    <property type="entry name" value="Znf_RING"/>
</dbReference>
<evidence type="ECO:0000256" key="7">
    <source>
        <dbReference type="SAM" id="MobiDB-lite"/>
    </source>
</evidence>
<evidence type="ECO:0000256" key="4">
    <source>
        <dbReference type="ARBA" id="ARBA00022771"/>
    </source>
</evidence>
<evidence type="ECO:0000256" key="5">
    <source>
        <dbReference type="ARBA" id="ARBA00022833"/>
    </source>
</evidence>